<evidence type="ECO:0000256" key="2">
    <source>
        <dbReference type="SAM" id="SignalP"/>
    </source>
</evidence>
<feature type="signal peptide" evidence="2">
    <location>
        <begin position="1"/>
        <end position="21"/>
    </location>
</feature>
<gene>
    <name evidence="3" type="ORF">AC579_7532</name>
</gene>
<keyword evidence="1" id="KW-0812">Transmembrane</keyword>
<dbReference type="Proteomes" id="UP000073492">
    <property type="component" value="Unassembled WGS sequence"/>
</dbReference>
<keyword evidence="4" id="KW-1185">Reference proteome</keyword>
<organism evidence="3 4">
    <name type="scientific">Pseudocercospora musae</name>
    <dbReference type="NCBI Taxonomy" id="113226"/>
    <lineage>
        <taxon>Eukaryota</taxon>
        <taxon>Fungi</taxon>
        <taxon>Dikarya</taxon>
        <taxon>Ascomycota</taxon>
        <taxon>Pezizomycotina</taxon>
        <taxon>Dothideomycetes</taxon>
        <taxon>Dothideomycetidae</taxon>
        <taxon>Mycosphaerellales</taxon>
        <taxon>Mycosphaerellaceae</taxon>
        <taxon>Pseudocercospora</taxon>
    </lineage>
</organism>
<dbReference type="GO" id="GO:0031501">
    <property type="term" value="C:mannosyltransferase complex"/>
    <property type="evidence" value="ECO:0007669"/>
    <property type="project" value="TreeGrafter"/>
</dbReference>
<dbReference type="InterPro" id="IPR019433">
    <property type="entry name" value="GPI_ManTrfase_II_coact_Pga1"/>
</dbReference>
<proteinExistence type="predicted"/>
<dbReference type="PANTHER" id="PTHR28022">
    <property type="entry name" value="GPI MANNOSYLTRANSFERASE 2 SUBUNIT PGA1"/>
    <property type="match status" value="1"/>
</dbReference>
<keyword evidence="1" id="KW-0472">Membrane</keyword>
<evidence type="ECO:0000256" key="1">
    <source>
        <dbReference type="SAM" id="Phobius"/>
    </source>
</evidence>
<evidence type="ECO:0000313" key="4">
    <source>
        <dbReference type="Proteomes" id="UP000073492"/>
    </source>
</evidence>
<reference evidence="3 4" key="1">
    <citation type="submission" date="2015-07" db="EMBL/GenBank/DDBJ databases">
        <title>Comparative genomics of the Sigatoka disease complex on banana suggests a link between parallel evolutionary changes in Pseudocercospora fijiensis and Pseudocercospora eumusae and increased virulence on the banana host.</title>
        <authorList>
            <person name="Chang T.-C."/>
            <person name="Salvucci A."/>
            <person name="Crous P.W."/>
            <person name="Stergiopoulos I."/>
        </authorList>
    </citation>
    <scope>NUCLEOTIDE SEQUENCE [LARGE SCALE GENOMIC DNA]</scope>
    <source>
        <strain evidence="3 4">CBS 116634</strain>
    </source>
</reference>
<dbReference type="GO" id="GO:0006506">
    <property type="term" value="P:GPI anchor biosynthetic process"/>
    <property type="evidence" value="ECO:0007669"/>
    <property type="project" value="TreeGrafter"/>
</dbReference>
<comment type="caution">
    <text evidence="3">The sequence shown here is derived from an EMBL/GenBank/DDBJ whole genome shotgun (WGS) entry which is preliminary data.</text>
</comment>
<dbReference type="GO" id="GO:0005789">
    <property type="term" value="C:endoplasmic reticulum membrane"/>
    <property type="evidence" value="ECO:0007669"/>
    <property type="project" value="TreeGrafter"/>
</dbReference>
<feature type="chain" id="PRO_5007297463" evidence="2">
    <location>
        <begin position="22"/>
        <end position="230"/>
    </location>
</feature>
<accession>A0A139IHT7</accession>
<protein>
    <submittedName>
        <fullName evidence="3">Uncharacterized protein</fullName>
    </submittedName>
</protein>
<evidence type="ECO:0000313" key="3">
    <source>
        <dbReference type="EMBL" id="KXT14224.1"/>
    </source>
</evidence>
<name>A0A139IHT7_9PEZI</name>
<dbReference type="PANTHER" id="PTHR28022:SF1">
    <property type="entry name" value="GPI MANNOSYLTRANSFERASE 2 SUBUNIT PGA1"/>
    <property type="match status" value="1"/>
</dbReference>
<sequence length="230" mass="25727">MMSFLACLISLFALLVTTARANTEKVIFTAPKAITLPDAGARLQVLGLSVISQANSTLATSLSVAFPSKDWPRGRDSWFLLSNLEEDCRYEVRVCWAAVQQPTEFWLNVYDIAHVFDTPLLIQSLSDFAEDGVEQVARKSNHQRQNIDGSLLLLHVQAAADYFTTDKKLMQEPPLVDVEIILDRYLLNAFPESLLATAGYLTVVAVLAFFVSGWVWSFLRQSSADKQHRD</sequence>
<dbReference type="OrthoDB" id="3360032at2759"/>
<keyword evidence="2" id="KW-0732">Signal</keyword>
<keyword evidence="1" id="KW-1133">Transmembrane helix</keyword>
<feature type="transmembrane region" description="Helical" evidence="1">
    <location>
        <begin position="198"/>
        <end position="219"/>
    </location>
</feature>
<dbReference type="AlphaFoldDB" id="A0A139IHT7"/>
<dbReference type="GO" id="GO:0000030">
    <property type="term" value="F:mannosyltransferase activity"/>
    <property type="evidence" value="ECO:0007669"/>
    <property type="project" value="TreeGrafter"/>
</dbReference>
<dbReference type="EMBL" id="LFZO01000090">
    <property type="protein sequence ID" value="KXT14224.1"/>
    <property type="molecule type" value="Genomic_DNA"/>
</dbReference>